<dbReference type="GO" id="GO:0006508">
    <property type="term" value="P:proteolysis"/>
    <property type="evidence" value="ECO:0007669"/>
    <property type="project" value="UniProtKB-KW"/>
</dbReference>
<feature type="domain" description="LD-carboxypeptidase C-terminal" evidence="8">
    <location>
        <begin position="215"/>
        <end position="331"/>
    </location>
</feature>
<name>F4L6S7_HALH1</name>
<reference key="2">
    <citation type="submission" date="2011-04" db="EMBL/GenBank/DDBJ databases">
        <title>Complete sequence of chromosome of Haliscomenobacter hydrossis DSM 1100.</title>
        <authorList>
            <consortium name="US DOE Joint Genome Institute (JGI-PGF)"/>
            <person name="Lucas S."/>
            <person name="Han J."/>
            <person name="Lapidus A."/>
            <person name="Bruce D."/>
            <person name="Goodwin L."/>
            <person name="Pitluck S."/>
            <person name="Peters L."/>
            <person name="Kyrpides N."/>
            <person name="Mavromatis K."/>
            <person name="Ivanova N."/>
            <person name="Ovchinnikova G."/>
            <person name="Pagani I."/>
            <person name="Daligault H."/>
            <person name="Detter J.C."/>
            <person name="Han C."/>
            <person name="Land M."/>
            <person name="Hauser L."/>
            <person name="Markowitz V."/>
            <person name="Cheng J.-F."/>
            <person name="Hugenholtz P."/>
            <person name="Woyke T."/>
            <person name="Wu D."/>
            <person name="Verbarg S."/>
            <person name="Frueling A."/>
            <person name="Brambilla E."/>
            <person name="Klenk H.-P."/>
            <person name="Eisen J.A."/>
        </authorList>
    </citation>
    <scope>NUCLEOTIDE SEQUENCE</scope>
    <source>
        <strain>DSM 1100</strain>
    </source>
</reference>
<dbReference type="eggNOG" id="COG1619">
    <property type="taxonomic scope" value="Bacteria"/>
</dbReference>
<dbReference type="PIRSF" id="PIRSF028757">
    <property type="entry name" value="LD-carboxypeptidase"/>
    <property type="match status" value="1"/>
</dbReference>
<keyword evidence="3" id="KW-0645">Protease</keyword>
<reference evidence="9 10" key="1">
    <citation type="journal article" date="2011" name="Stand. Genomic Sci.">
        <title>Complete genome sequence of Haliscomenobacter hydrossis type strain (O).</title>
        <authorList>
            <consortium name="US DOE Joint Genome Institute (JGI-PGF)"/>
            <person name="Daligault H."/>
            <person name="Lapidus A."/>
            <person name="Zeytun A."/>
            <person name="Nolan M."/>
            <person name="Lucas S."/>
            <person name="Del Rio T.G."/>
            <person name="Tice H."/>
            <person name="Cheng J.F."/>
            <person name="Tapia R."/>
            <person name="Han C."/>
            <person name="Goodwin L."/>
            <person name="Pitluck S."/>
            <person name="Liolios K."/>
            <person name="Pagani I."/>
            <person name="Ivanova N."/>
            <person name="Huntemann M."/>
            <person name="Mavromatis K."/>
            <person name="Mikhailova N."/>
            <person name="Pati A."/>
            <person name="Chen A."/>
            <person name="Palaniappan K."/>
            <person name="Land M."/>
            <person name="Hauser L."/>
            <person name="Brambilla E.M."/>
            <person name="Rohde M."/>
            <person name="Verbarg S."/>
            <person name="Goker M."/>
            <person name="Bristow J."/>
            <person name="Eisen J.A."/>
            <person name="Markowitz V."/>
            <person name="Hugenholtz P."/>
            <person name="Kyrpides N.C."/>
            <person name="Klenk H.P."/>
            <person name="Woyke T."/>
        </authorList>
    </citation>
    <scope>NUCLEOTIDE SEQUENCE [LARGE SCALE GENOMIC DNA]</scope>
    <source>
        <strain evidence="10">ATCC 27775 / DSM 1100 / LMG 10767 / O</strain>
    </source>
</reference>
<dbReference type="HOGENOM" id="CLU_034346_3_1_10"/>
<evidence type="ECO:0000313" key="10">
    <source>
        <dbReference type="Proteomes" id="UP000008461"/>
    </source>
</evidence>
<keyword evidence="5" id="KW-0720">Serine protease</keyword>
<dbReference type="EMBL" id="CP002691">
    <property type="protein sequence ID" value="AEE50908.1"/>
    <property type="molecule type" value="Genomic_DNA"/>
</dbReference>
<evidence type="ECO:0000256" key="1">
    <source>
        <dbReference type="ARBA" id="ARBA00010233"/>
    </source>
</evidence>
<dbReference type="Gene3D" id="3.50.30.60">
    <property type="entry name" value="LD-carboxypeptidase A C-terminal domain-like"/>
    <property type="match status" value="1"/>
</dbReference>
<keyword evidence="2" id="KW-0121">Carboxypeptidase</keyword>
<dbReference type="InterPro" id="IPR003507">
    <property type="entry name" value="S66_fam"/>
</dbReference>
<dbReference type="PANTHER" id="PTHR30237:SF2">
    <property type="entry name" value="MUREIN TETRAPEPTIDE CARBOXYPEPTIDASE"/>
    <property type="match status" value="1"/>
</dbReference>
<feature type="domain" description="LD-carboxypeptidase N-terminal" evidence="7">
    <location>
        <begin position="46"/>
        <end position="162"/>
    </location>
</feature>
<evidence type="ECO:0000256" key="2">
    <source>
        <dbReference type="ARBA" id="ARBA00022645"/>
    </source>
</evidence>
<evidence type="ECO:0000256" key="3">
    <source>
        <dbReference type="ARBA" id="ARBA00022670"/>
    </source>
</evidence>
<evidence type="ECO:0000256" key="5">
    <source>
        <dbReference type="ARBA" id="ARBA00022825"/>
    </source>
</evidence>
<keyword evidence="10" id="KW-1185">Reference proteome</keyword>
<dbReference type="Pfam" id="PF17676">
    <property type="entry name" value="Peptidase_S66C"/>
    <property type="match status" value="1"/>
</dbReference>
<dbReference type="GO" id="GO:0004180">
    <property type="term" value="F:carboxypeptidase activity"/>
    <property type="evidence" value="ECO:0007669"/>
    <property type="project" value="UniProtKB-KW"/>
</dbReference>
<accession>F4L6S7</accession>
<dbReference type="InterPro" id="IPR029062">
    <property type="entry name" value="Class_I_gatase-like"/>
</dbReference>
<dbReference type="InterPro" id="IPR040921">
    <property type="entry name" value="Peptidase_S66C"/>
</dbReference>
<proteinExistence type="inferred from homology"/>
<gene>
    <name evidence="9" type="ordered locus">Halhy_3045</name>
</gene>
<keyword evidence="4" id="KW-0378">Hydrolase</keyword>
<dbReference type="RefSeq" id="WP_013765451.1">
    <property type="nucleotide sequence ID" value="NC_015510.1"/>
</dbReference>
<dbReference type="MEROPS" id="S66.001"/>
<evidence type="ECO:0000313" key="9">
    <source>
        <dbReference type="EMBL" id="AEE50908.1"/>
    </source>
</evidence>
<feature type="active site" description="Nucleophile" evidence="6">
    <location>
        <position position="142"/>
    </location>
</feature>
<evidence type="ECO:0000256" key="6">
    <source>
        <dbReference type="PIRSR" id="PIRSR028757-1"/>
    </source>
</evidence>
<dbReference type="PANTHER" id="PTHR30237">
    <property type="entry name" value="MURAMOYLTETRAPEPTIDE CARBOXYPEPTIDASE"/>
    <property type="match status" value="1"/>
</dbReference>
<dbReference type="KEGG" id="hhy:Halhy_3045"/>
<dbReference type="AlphaFoldDB" id="F4L6S7"/>
<dbReference type="Gene3D" id="3.40.50.10740">
    <property type="entry name" value="Class I glutamine amidotransferase-like"/>
    <property type="match status" value="1"/>
</dbReference>
<dbReference type="InterPro" id="IPR027461">
    <property type="entry name" value="Carboxypeptidase_A_C_sf"/>
</dbReference>
<dbReference type="Proteomes" id="UP000008461">
    <property type="component" value="Chromosome"/>
</dbReference>
<dbReference type="STRING" id="760192.Halhy_3045"/>
<protein>
    <submittedName>
        <fullName evidence="9">Peptidase U61 LD-carboxypeptidase A</fullName>
    </submittedName>
</protein>
<evidence type="ECO:0000259" key="7">
    <source>
        <dbReference type="Pfam" id="PF02016"/>
    </source>
</evidence>
<feature type="active site" description="Charge relay system" evidence="6">
    <location>
        <position position="316"/>
    </location>
</feature>
<dbReference type="CDD" id="cd07025">
    <property type="entry name" value="Peptidase_S66"/>
    <property type="match status" value="1"/>
</dbReference>
<dbReference type="OrthoDB" id="9807329at2"/>
<evidence type="ECO:0000256" key="4">
    <source>
        <dbReference type="ARBA" id="ARBA00022801"/>
    </source>
</evidence>
<dbReference type="InterPro" id="IPR027478">
    <property type="entry name" value="LdcA_N"/>
</dbReference>
<sequence>MNRRFFTRNLALGSFIPFVMNGRKSNRRQERPALLKPARLKPGDLVSLITPGSFIPDSTLEKAVKNLEGLGLRIAPGKNLRAKYGFVAGTDAQRLADLHEAFANPEIKAVWCARGGYGCTRLLPYIDYPLIRKNPKVFIGYSDITALHLAFLQKAGLIGFHGPVAQSSFTPYTLEHFMAVVMEGRAPHTIPLAEAYAEPEDALYKFSTLRKGRVQGELQGGNLSLLAAMAGTEFELDATNKLVFLEDIEEKPYRVDRMLTQLRQSAFLHQAAGFALGVFADCGPEEGDESLSLQETVTDRLADIPVPAAYGLSFGHIAHQCTLPLGIMAELDTEAQTLRLLESAVK</sequence>
<evidence type="ECO:0000259" key="8">
    <source>
        <dbReference type="Pfam" id="PF17676"/>
    </source>
</evidence>
<organism evidence="9 10">
    <name type="scientific">Haliscomenobacter hydrossis (strain ATCC 27775 / DSM 1100 / LMG 10767 / O)</name>
    <dbReference type="NCBI Taxonomy" id="760192"/>
    <lineage>
        <taxon>Bacteria</taxon>
        <taxon>Pseudomonadati</taxon>
        <taxon>Bacteroidota</taxon>
        <taxon>Saprospiria</taxon>
        <taxon>Saprospirales</taxon>
        <taxon>Haliscomenobacteraceae</taxon>
        <taxon>Haliscomenobacter</taxon>
    </lineage>
</organism>
<dbReference type="GO" id="GO:0008236">
    <property type="term" value="F:serine-type peptidase activity"/>
    <property type="evidence" value="ECO:0007669"/>
    <property type="project" value="UniProtKB-KW"/>
</dbReference>
<comment type="similarity">
    <text evidence="1">Belongs to the peptidase S66 family.</text>
</comment>
<dbReference type="Pfam" id="PF02016">
    <property type="entry name" value="Peptidase_S66"/>
    <property type="match status" value="1"/>
</dbReference>
<feature type="active site" description="Charge relay system" evidence="6">
    <location>
        <position position="246"/>
    </location>
</feature>
<dbReference type="SUPFAM" id="SSF52317">
    <property type="entry name" value="Class I glutamine amidotransferase-like"/>
    <property type="match status" value="1"/>
</dbReference>
<dbReference type="InterPro" id="IPR040449">
    <property type="entry name" value="Peptidase_S66_N"/>
</dbReference>
<dbReference type="SUPFAM" id="SSF141986">
    <property type="entry name" value="LD-carboxypeptidase A C-terminal domain-like"/>
    <property type="match status" value="1"/>
</dbReference>